<reference evidence="4 5" key="1">
    <citation type="journal article" date="2009" name="Science">
        <title>Green evolution and dynamic adaptations revealed by genomes of the marine picoeukaryotes Micromonas.</title>
        <authorList>
            <person name="Worden A.Z."/>
            <person name="Lee J.H."/>
            <person name="Mock T."/>
            <person name="Rouze P."/>
            <person name="Simmons M.P."/>
            <person name="Aerts A.L."/>
            <person name="Allen A.E."/>
            <person name="Cuvelier M.L."/>
            <person name="Derelle E."/>
            <person name="Everett M.V."/>
            <person name="Foulon E."/>
            <person name="Grimwood J."/>
            <person name="Gundlach H."/>
            <person name="Henrissat B."/>
            <person name="Napoli C."/>
            <person name="McDonald S.M."/>
            <person name="Parker M.S."/>
            <person name="Rombauts S."/>
            <person name="Salamov A."/>
            <person name="Von Dassow P."/>
            <person name="Badger J.H."/>
            <person name="Coutinho P.M."/>
            <person name="Demir E."/>
            <person name="Dubchak I."/>
            <person name="Gentemann C."/>
            <person name="Eikrem W."/>
            <person name="Gready J.E."/>
            <person name="John U."/>
            <person name="Lanier W."/>
            <person name="Lindquist E.A."/>
            <person name="Lucas S."/>
            <person name="Mayer K.F."/>
            <person name="Moreau H."/>
            <person name="Not F."/>
            <person name="Otillar R."/>
            <person name="Panaud O."/>
            <person name="Pangilinan J."/>
            <person name="Paulsen I."/>
            <person name="Piegu B."/>
            <person name="Poliakov A."/>
            <person name="Robbens S."/>
            <person name="Schmutz J."/>
            <person name="Toulza E."/>
            <person name="Wyss T."/>
            <person name="Zelensky A."/>
            <person name="Zhou K."/>
            <person name="Armbrust E.V."/>
            <person name="Bhattacharya D."/>
            <person name="Goodenough U.W."/>
            <person name="Van de Peer Y."/>
            <person name="Grigoriev I.V."/>
        </authorList>
    </citation>
    <scope>NUCLEOTIDE SEQUENCE [LARGE SCALE GENOMIC DNA]</scope>
    <source>
        <strain evidence="5">RCC299 / NOUM17</strain>
    </source>
</reference>
<proteinExistence type="inferred from homology"/>
<dbReference type="AlphaFoldDB" id="C1E5U7"/>
<keyword evidence="5" id="KW-1185">Reference proteome</keyword>
<evidence type="ECO:0000313" key="4">
    <source>
        <dbReference type="EMBL" id="ACO63317.1"/>
    </source>
</evidence>
<dbReference type="InterPro" id="IPR037151">
    <property type="entry name" value="AlkB-like_sf"/>
</dbReference>
<feature type="region of interest" description="Disordered" evidence="2">
    <location>
        <begin position="61"/>
        <end position="122"/>
    </location>
</feature>
<dbReference type="PANTHER" id="PTHR31212:SF4">
    <property type="entry name" value="ALPHA-KETOGLUTARATE-DEPENDENT DIOXYGENASE ALKB HOMOLOG 3"/>
    <property type="match status" value="1"/>
</dbReference>
<dbReference type="GO" id="GO:0006307">
    <property type="term" value="P:DNA alkylation repair"/>
    <property type="evidence" value="ECO:0007669"/>
    <property type="project" value="InterPro"/>
</dbReference>
<dbReference type="Gene3D" id="2.60.120.590">
    <property type="entry name" value="Alpha-ketoglutarate-dependent dioxygenase AlkB-like"/>
    <property type="match status" value="1"/>
</dbReference>
<evidence type="ECO:0000256" key="1">
    <source>
        <dbReference type="ARBA" id="ARBA00007879"/>
    </source>
</evidence>
<dbReference type="RefSeq" id="XP_002502059.1">
    <property type="nucleotide sequence ID" value="XM_002502013.1"/>
</dbReference>
<feature type="compositionally biased region" description="Low complexity" evidence="2">
    <location>
        <begin position="76"/>
        <end position="100"/>
    </location>
</feature>
<evidence type="ECO:0000256" key="2">
    <source>
        <dbReference type="SAM" id="MobiDB-lite"/>
    </source>
</evidence>
<accession>C1E5U7</accession>
<dbReference type="GO" id="GO:0051213">
    <property type="term" value="F:dioxygenase activity"/>
    <property type="evidence" value="ECO:0007669"/>
    <property type="project" value="InterPro"/>
</dbReference>
<dbReference type="GeneID" id="8243723"/>
<dbReference type="InterPro" id="IPR027450">
    <property type="entry name" value="AlkB-like"/>
</dbReference>
<feature type="domain" description="Fe2OG dioxygenase" evidence="3">
    <location>
        <begin position="217"/>
        <end position="325"/>
    </location>
</feature>
<dbReference type="PROSITE" id="PS51471">
    <property type="entry name" value="FE2OG_OXY"/>
    <property type="match status" value="1"/>
</dbReference>
<evidence type="ECO:0000313" key="5">
    <source>
        <dbReference type="Proteomes" id="UP000002009"/>
    </source>
</evidence>
<dbReference type="InParanoid" id="C1E5U7"/>
<sequence length="335" mass="36128">MGRHFPSDPQVCGHLMTDGTLGRTGKMALTSWLLAPIRAPRALPLLPGAIDDAMTREGTATCAPSAATTGAKRKSPSSSSGVNPFSIASRAASAPSTSSRRGADPNPETLPRGDYHLPNHPSSLLRYEPAAMSCTRDEYEQLWRFADSVAPTPNPMNRNVNLLRKQATFGATYRFGAQVSQRVDLPSRDTWPALVRRCVDDAVQRVDPSDGARDSYRANVAAHVNWYPNGRSGMGRHRDAEPDLVPGAPIFSYSFSSASADGLPRIFDVYRLGAKRPIAAVPLSHGDVLVMAGTTQETHEHGVRATAKRAYAGESRINVTVRAFKPGSLAVRVEK</sequence>
<dbReference type="InterPro" id="IPR005123">
    <property type="entry name" value="Oxoglu/Fe-dep_dioxygenase_dom"/>
</dbReference>
<dbReference type="OMA" id="AAHVNWY"/>
<name>C1E5U7_MICCC</name>
<dbReference type="PANTHER" id="PTHR31212">
    <property type="entry name" value="ALPHA-KETOGLUTARATE-DEPENDENT DIOXYGENASE ALKB HOMOLOG 3"/>
    <property type="match status" value="1"/>
</dbReference>
<dbReference type="OrthoDB" id="545910at2759"/>
<dbReference type="SUPFAM" id="SSF51197">
    <property type="entry name" value="Clavaminate synthase-like"/>
    <property type="match status" value="1"/>
</dbReference>
<dbReference type="InterPro" id="IPR032854">
    <property type="entry name" value="ALKBH3"/>
</dbReference>
<dbReference type="Pfam" id="PF13532">
    <property type="entry name" value="2OG-FeII_Oxy_2"/>
    <property type="match status" value="1"/>
</dbReference>
<gene>
    <name evidence="4" type="ORF">MICPUN_58441</name>
</gene>
<dbReference type="Proteomes" id="UP000002009">
    <property type="component" value="Chromosome 5"/>
</dbReference>
<evidence type="ECO:0000259" key="3">
    <source>
        <dbReference type="PROSITE" id="PS51471"/>
    </source>
</evidence>
<dbReference type="KEGG" id="mis:MICPUN_58441"/>
<organism evidence="4 5">
    <name type="scientific">Micromonas commoda (strain RCC299 / NOUM17 / CCMP2709)</name>
    <name type="common">Picoplanktonic green alga</name>
    <dbReference type="NCBI Taxonomy" id="296587"/>
    <lineage>
        <taxon>Eukaryota</taxon>
        <taxon>Viridiplantae</taxon>
        <taxon>Chlorophyta</taxon>
        <taxon>Mamiellophyceae</taxon>
        <taxon>Mamiellales</taxon>
        <taxon>Mamiellaceae</taxon>
        <taxon>Micromonas</taxon>
    </lineage>
</organism>
<comment type="similarity">
    <text evidence="1">Belongs to the alkB family.</text>
</comment>
<protein>
    <recommendedName>
        <fullName evidence="3">Fe2OG dioxygenase domain-containing protein</fullName>
    </recommendedName>
</protein>
<dbReference type="EMBL" id="CP001326">
    <property type="protein sequence ID" value="ACO63317.1"/>
    <property type="molecule type" value="Genomic_DNA"/>
</dbReference>